<evidence type="ECO:0000313" key="3">
    <source>
        <dbReference type="Proteomes" id="UP000292408"/>
    </source>
</evidence>
<name>A0A4Q7TS96_9MICO</name>
<proteinExistence type="predicted"/>
<dbReference type="AlphaFoldDB" id="A0A4Q7TS96"/>
<keyword evidence="3" id="KW-1185">Reference proteome</keyword>
<dbReference type="EMBL" id="SGXT01000013">
    <property type="protein sequence ID" value="RZT62432.1"/>
    <property type="molecule type" value="Genomic_DNA"/>
</dbReference>
<reference evidence="2 3" key="1">
    <citation type="journal article" date="2015" name="Stand. Genomic Sci.">
        <title>Genomic Encyclopedia of Bacterial and Archaeal Type Strains, Phase III: the genomes of soil and plant-associated and newly described type strains.</title>
        <authorList>
            <person name="Whitman W.B."/>
            <person name="Woyke T."/>
            <person name="Klenk H.P."/>
            <person name="Zhou Y."/>
            <person name="Lilburn T.G."/>
            <person name="Beck B.J."/>
            <person name="De Vos P."/>
            <person name="Vandamme P."/>
            <person name="Eisen J.A."/>
            <person name="Garrity G."/>
            <person name="Hugenholtz P."/>
            <person name="Kyrpides N.C."/>
        </authorList>
    </citation>
    <scope>NUCLEOTIDE SEQUENCE [LARGE SCALE GENOMIC DNA]</scope>
    <source>
        <strain evidence="2 3">AC4r</strain>
    </source>
</reference>
<keyword evidence="2" id="KW-0808">Transferase</keyword>
<evidence type="ECO:0000259" key="1">
    <source>
        <dbReference type="PROSITE" id="PS51186"/>
    </source>
</evidence>
<dbReference type="CDD" id="cd04301">
    <property type="entry name" value="NAT_SF"/>
    <property type="match status" value="1"/>
</dbReference>
<dbReference type="OrthoDB" id="4119890at2"/>
<dbReference type="InterPro" id="IPR000182">
    <property type="entry name" value="GNAT_dom"/>
</dbReference>
<dbReference type="Pfam" id="PF00583">
    <property type="entry name" value="Acetyltransf_1"/>
    <property type="match status" value="1"/>
</dbReference>
<dbReference type="PROSITE" id="PS51186">
    <property type="entry name" value="GNAT"/>
    <property type="match status" value="1"/>
</dbReference>
<protein>
    <submittedName>
        <fullName evidence="2">Acetyltransferase (GNAT) family protein</fullName>
    </submittedName>
</protein>
<feature type="domain" description="N-acetyltransferase" evidence="1">
    <location>
        <begin position="13"/>
        <end position="189"/>
    </location>
</feature>
<comment type="caution">
    <text evidence="2">The sequence shown here is derived from an EMBL/GenBank/DDBJ whole genome shotgun (WGS) entry which is preliminary data.</text>
</comment>
<dbReference type="Gene3D" id="3.40.630.30">
    <property type="match status" value="1"/>
</dbReference>
<gene>
    <name evidence="2" type="ORF">EV140_0958</name>
</gene>
<dbReference type="GO" id="GO:0016747">
    <property type="term" value="F:acyltransferase activity, transferring groups other than amino-acyl groups"/>
    <property type="evidence" value="ECO:0007669"/>
    <property type="project" value="InterPro"/>
</dbReference>
<evidence type="ECO:0000313" key="2">
    <source>
        <dbReference type="EMBL" id="RZT62432.1"/>
    </source>
</evidence>
<dbReference type="SUPFAM" id="SSF55729">
    <property type="entry name" value="Acyl-CoA N-acyltransferases (Nat)"/>
    <property type="match status" value="2"/>
</dbReference>
<accession>A0A4Q7TS96</accession>
<dbReference type="InterPro" id="IPR016181">
    <property type="entry name" value="Acyl_CoA_acyltransferase"/>
</dbReference>
<sequence length="359" mass="39665">MTGLEITEVVIPDSVDAPNAADFISCIDVRSAVWAHDSGTRDEVRPPEEMLPGWRKQEFEPKRMLLARDNGRPVARGIAEHRLGDAADTAWLAVEVVPDARGRGIGRALAERVEALARQARATKFIVYASCWRVGGPRLAAPTGFGDVAADTPETRLLQSLGYRLEQVERGSWLPLPVDEASLEAMRAQARDAAGGEYRIHTWTDATPPEWREDIAHLLTRMSTDAPSAGLEESEDPWTVERLLADEALEAENPSTALVAAVEHVPSGRLAGFTELLAPDDLTRPVDQEDTIVVREHRGHRLGMLLKLANIAHLQRVRPGHPRIVTYNAEENRHMLSVNEAIGFAPFVYEGAWRKDVRA</sequence>
<dbReference type="RefSeq" id="WP_130281577.1">
    <property type="nucleotide sequence ID" value="NZ_SGXT01000013.1"/>
</dbReference>
<dbReference type="Proteomes" id="UP000292408">
    <property type="component" value="Unassembled WGS sequence"/>
</dbReference>
<organism evidence="2 3">
    <name type="scientific">Microcella alkaliphila</name>
    <dbReference type="NCBI Taxonomy" id="279828"/>
    <lineage>
        <taxon>Bacteria</taxon>
        <taxon>Bacillati</taxon>
        <taxon>Actinomycetota</taxon>
        <taxon>Actinomycetes</taxon>
        <taxon>Micrococcales</taxon>
        <taxon>Microbacteriaceae</taxon>
        <taxon>Microcella</taxon>
    </lineage>
</organism>